<sequence length="434" mass="49297">MHTTISLTDGTSKMIGSLPTELLTEVVEYLTDKKDIQSARLVCHGFNDCSWKPFGACISETTFDLYTKRSMGNLRSITNNIHLIPHVKKLTFGAMLSPFVELYDPTSEKSCSYSGVVEVDPFEFTRISTLTTDTSRRIWYPSLWNVDNTDSNVAPTSHSTSWQKQFAVEALASYLSKLDKLTSVTYTRRSEWVGYGAMFVQNSARPFEVLRVAPIRRSASADIGLDVLLRAMDQGGVQPTELSIPVTTFDSHSFVTFIPDSMLRKVLSKVENLTLMGHFGHYYALLMDYPDFEFVHSNLPRLKELTLNAWNSFNMAKTLETFPSPVQLKHFVPGDCPIDMRSNGLYDFIAHVSSKLIRSLRVEVSCYGDDSLRPLLRFLRTSRIYLDFIEIEALPEHEDQPKRDYAEWHYKHGTTVPLDLLSGAAKEFRLIPPE</sequence>
<accession>A0A7C8IAS9</accession>
<dbReference type="InterPro" id="IPR036047">
    <property type="entry name" value="F-box-like_dom_sf"/>
</dbReference>
<dbReference type="SMART" id="SM00256">
    <property type="entry name" value="FBOX"/>
    <property type="match status" value="1"/>
</dbReference>
<reference evidence="2 3" key="1">
    <citation type="submission" date="2020-01" db="EMBL/GenBank/DDBJ databases">
        <authorList>
            <consortium name="DOE Joint Genome Institute"/>
            <person name="Haridas S."/>
            <person name="Albert R."/>
            <person name="Binder M."/>
            <person name="Bloem J."/>
            <person name="Labutti K."/>
            <person name="Salamov A."/>
            <person name="Andreopoulos B."/>
            <person name="Baker S.E."/>
            <person name="Barry K."/>
            <person name="Bills G."/>
            <person name="Bluhm B.H."/>
            <person name="Cannon C."/>
            <person name="Castanera R."/>
            <person name="Culley D.E."/>
            <person name="Daum C."/>
            <person name="Ezra D."/>
            <person name="Gonzalez J.B."/>
            <person name="Henrissat B."/>
            <person name="Kuo A."/>
            <person name="Liang C."/>
            <person name="Lipzen A."/>
            <person name="Lutzoni F."/>
            <person name="Magnuson J."/>
            <person name="Mondo S."/>
            <person name="Nolan M."/>
            <person name="Ohm R."/>
            <person name="Pangilinan J."/>
            <person name="Park H.-J.H."/>
            <person name="Ramirez L."/>
            <person name="Alfaro M."/>
            <person name="Sun H."/>
            <person name="Tritt A."/>
            <person name="Yoshinaga Y."/>
            <person name="Zwiers L.-H.L."/>
            <person name="Turgeon B.G."/>
            <person name="Goodwin S.B."/>
            <person name="Spatafora J.W."/>
            <person name="Crous P.W."/>
            <person name="Grigoriev I.V."/>
        </authorList>
    </citation>
    <scope>NUCLEOTIDE SEQUENCE [LARGE SCALE GENOMIC DNA]</scope>
    <source>
        <strain evidence="2 3">CBS 611.86</strain>
    </source>
</reference>
<comment type="caution">
    <text evidence="2">The sequence shown here is derived from an EMBL/GenBank/DDBJ whole genome shotgun (WGS) entry which is preliminary data.</text>
</comment>
<protein>
    <recommendedName>
        <fullName evidence="1">F-box domain-containing protein</fullName>
    </recommendedName>
</protein>
<dbReference type="Gene3D" id="1.20.1280.50">
    <property type="match status" value="1"/>
</dbReference>
<proteinExistence type="predicted"/>
<dbReference type="OrthoDB" id="3797353at2759"/>
<organism evidence="2 3">
    <name type="scientific">Massariosphaeria phaeospora</name>
    <dbReference type="NCBI Taxonomy" id="100035"/>
    <lineage>
        <taxon>Eukaryota</taxon>
        <taxon>Fungi</taxon>
        <taxon>Dikarya</taxon>
        <taxon>Ascomycota</taxon>
        <taxon>Pezizomycotina</taxon>
        <taxon>Dothideomycetes</taxon>
        <taxon>Pleosporomycetidae</taxon>
        <taxon>Pleosporales</taxon>
        <taxon>Pleosporales incertae sedis</taxon>
        <taxon>Massariosphaeria</taxon>
    </lineage>
</organism>
<dbReference type="AlphaFoldDB" id="A0A7C8IAS9"/>
<dbReference type="SUPFAM" id="SSF81383">
    <property type="entry name" value="F-box domain"/>
    <property type="match status" value="1"/>
</dbReference>
<dbReference type="Pfam" id="PF12937">
    <property type="entry name" value="F-box-like"/>
    <property type="match status" value="1"/>
</dbReference>
<evidence type="ECO:0000313" key="3">
    <source>
        <dbReference type="Proteomes" id="UP000481861"/>
    </source>
</evidence>
<dbReference type="EMBL" id="JAADJZ010000005">
    <property type="protein sequence ID" value="KAF2874934.1"/>
    <property type="molecule type" value="Genomic_DNA"/>
</dbReference>
<feature type="domain" description="F-box" evidence="1">
    <location>
        <begin position="18"/>
        <end position="58"/>
    </location>
</feature>
<dbReference type="Proteomes" id="UP000481861">
    <property type="component" value="Unassembled WGS sequence"/>
</dbReference>
<gene>
    <name evidence="2" type="ORF">BDV95DRAFT_603715</name>
</gene>
<name>A0A7C8IAS9_9PLEO</name>
<evidence type="ECO:0000313" key="2">
    <source>
        <dbReference type="EMBL" id="KAF2874934.1"/>
    </source>
</evidence>
<dbReference type="InterPro" id="IPR001810">
    <property type="entry name" value="F-box_dom"/>
</dbReference>
<keyword evidence="3" id="KW-1185">Reference proteome</keyword>
<evidence type="ECO:0000259" key="1">
    <source>
        <dbReference type="SMART" id="SM00256"/>
    </source>
</evidence>